<evidence type="ECO:0000313" key="2">
    <source>
        <dbReference type="EMBL" id="ROP81032.1"/>
    </source>
</evidence>
<comment type="caution">
    <text evidence="2">The sequence shown here is derived from an EMBL/GenBank/DDBJ whole genome shotgun (WGS) entry which is preliminary data.</text>
</comment>
<protein>
    <submittedName>
        <fullName evidence="2">Uncharacterized protein</fullName>
    </submittedName>
</protein>
<reference evidence="2 3" key="1">
    <citation type="submission" date="2018-11" db="EMBL/GenBank/DDBJ databases">
        <title>Genomic Encyclopedia of Type Strains, Phase IV (KMG-IV): sequencing the most valuable type-strain genomes for metagenomic binning, comparative biology and taxonomic classification.</title>
        <authorList>
            <person name="Goeker M."/>
        </authorList>
    </citation>
    <scope>NUCLEOTIDE SEQUENCE [LARGE SCALE GENOMIC DNA]</scope>
    <source>
        <strain evidence="2 3">DSM 5900</strain>
    </source>
</reference>
<keyword evidence="3" id="KW-1185">Reference proteome</keyword>
<dbReference type="RefSeq" id="WP_123695500.1">
    <property type="nucleotide sequence ID" value="NZ_RJKX01000019.1"/>
</dbReference>
<evidence type="ECO:0000256" key="1">
    <source>
        <dbReference type="SAM" id="MobiDB-lite"/>
    </source>
</evidence>
<feature type="region of interest" description="Disordered" evidence="1">
    <location>
        <begin position="66"/>
        <end position="90"/>
    </location>
</feature>
<gene>
    <name evidence="2" type="ORF">EDC65_5367</name>
</gene>
<feature type="compositionally biased region" description="Basic and acidic residues" evidence="1">
    <location>
        <begin position="72"/>
        <end position="84"/>
    </location>
</feature>
<name>A0A3N1KP38_9PROT</name>
<organism evidence="2 3">
    <name type="scientific">Stella humosa</name>
    <dbReference type="NCBI Taxonomy" id="94"/>
    <lineage>
        <taxon>Bacteria</taxon>
        <taxon>Pseudomonadati</taxon>
        <taxon>Pseudomonadota</taxon>
        <taxon>Alphaproteobacteria</taxon>
        <taxon>Rhodospirillales</taxon>
        <taxon>Stellaceae</taxon>
        <taxon>Stella</taxon>
    </lineage>
</organism>
<proteinExistence type="predicted"/>
<dbReference type="EMBL" id="RJKX01000019">
    <property type="protein sequence ID" value="ROP81032.1"/>
    <property type="molecule type" value="Genomic_DNA"/>
</dbReference>
<dbReference type="Proteomes" id="UP000278222">
    <property type="component" value="Unassembled WGS sequence"/>
</dbReference>
<evidence type="ECO:0000313" key="3">
    <source>
        <dbReference type="Proteomes" id="UP000278222"/>
    </source>
</evidence>
<sequence>MGEFGHRLPGEGAARNVAGAMRKTVALLDESAEMLDRLAALAATDVALDLTRHAAAVRAIRRQVAGPPADQWHLDGADSQDFRGEVGAAD</sequence>
<accession>A0A3N1KP38</accession>
<dbReference type="AlphaFoldDB" id="A0A3N1KP38"/>